<sequence>MLVSPGSAHGRRNRIVNDNSVAGGTVEQRKRSADVHDVNRALPRQHSESFHTTASRADECSDGLSTMSGQMSSTRQLFAHKTKSIMPIPDTRPALLPDRPEAFTACSWWLVDREHEPPLTQGATALSNKFIEQYPGWDPKNVRRILKAYKQYLQLVVQTQDWRGAKLCPPKLVQRIWSIHRQDVVSYCQDCMLLCGVVVGNNPDDNERSSTTQQSQRKQRQDFTLQTLKEKYGSDYDEHIWNFHDDTATTDHGLVEGNADQQHRQASSGGNNSETGAQQMACDVAVKDGGGKQHTNRQQQLQQEEDTDDEDDDDDDEESKSSSLAYSIEAERRKRLAVYSLNICVSPGMEEDQRPRTWFKVRPYTKMKKVFENIPYAKFGVPQEKAQLFIRSRHNEGQIQQSQTMLDLQLQEGDIIDLVPQKDTHDGEEKWTGEHNKVDGEKHENDKRKASLASNDEKQQLPPTSMQQKHKAAQQSDSSVNSDNQQDVAVAGKVAGSRRQIDKTTADKMTDRADEVATHQLKPTKHVSEEEGGQKNGQAASRDRDKDQNIATNNGCNELGKGDSDVDVVAVVANNSEGAKGTDARELGQTESREKTKRSSLRLSGKADHTTKPESLVSNLEHAREYSRADTGETTKLNDQNVVVRRVKKAHPSKPQSQRQPTTTTTTTEIEKPPSLVDQVEDCSAMNNVADGGQVSATGAKDREEKAMKAFVKKNDSQSPKKGPKKASMKGPKERAQQEPGTNEPTHASKRAQQEPGRNELTKKASNKGPKTASKRGPKKRAQQEPGTNEPTHASKRAQQEHRRNEQTRASKRAQQAHGRNEPKRASKRMRKGSIDRYSPP</sequence>
<organism evidence="2 3">
    <name type="scientific">Seminavis robusta</name>
    <dbReference type="NCBI Taxonomy" id="568900"/>
    <lineage>
        <taxon>Eukaryota</taxon>
        <taxon>Sar</taxon>
        <taxon>Stramenopiles</taxon>
        <taxon>Ochrophyta</taxon>
        <taxon>Bacillariophyta</taxon>
        <taxon>Bacillariophyceae</taxon>
        <taxon>Bacillariophycidae</taxon>
        <taxon>Naviculales</taxon>
        <taxon>Naviculaceae</taxon>
        <taxon>Seminavis</taxon>
    </lineage>
</organism>
<feature type="compositionally biased region" description="Basic and acidic residues" evidence="1">
    <location>
        <begin position="27"/>
        <end position="49"/>
    </location>
</feature>
<feature type="compositionally biased region" description="Basic and acidic residues" evidence="1">
    <location>
        <begin position="580"/>
        <end position="594"/>
    </location>
</feature>
<feature type="region of interest" description="Disordered" evidence="1">
    <location>
        <begin position="1"/>
        <end position="56"/>
    </location>
</feature>
<feature type="compositionally biased region" description="Basic and acidic residues" evidence="1">
    <location>
        <begin position="700"/>
        <end position="716"/>
    </location>
</feature>
<keyword evidence="3" id="KW-1185">Reference proteome</keyword>
<dbReference type="Gene3D" id="3.10.20.90">
    <property type="entry name" value="Phosphatidylinositol 3-kinase Catalytic Subunit, Chain A, domain 1"/>
    <property type="match status" value="1"/>
</dbReference>
<reference evidence="2" key="1">
    <citation type="submission" date="2020-06" db="EMBL/GenBank/DDBJ databases">
        <authorList>
            <consortium name="Plant Systems Biology data submission"/>
        </authorList>
    </citation>
    <scope>NUCLEOTIDE SEQUENCE</scope>
    <source>
        <strain evidence="2">D6</strain>
    </source>
</reference>
<feature type="compositionally biased region" description="Acidic residues" evidence="1">
    <location>
        <begin position="303"/>
        <end position="318"/>
    </location>
</feature>
<feature type="compositionally biased region" description="Basic and acidic residues" evidence="1">
    <location>
        <begin position="499"/>
        <end position="517"/>
    </location>
</feature>
<evidence type="ECO:0000313" key="2">
    <source>
        <dbReference type="EMBL" id="CAB9527970.1"/>
    </source>
</evidence>
<feature type="compositionally biased region" description="Low complexity" evidence="1">
    <location>
        <begin position="474"/>
        <end position="488"/>
    </location>
</feature>
<dbReference type="EMBL" id="CAICTM010002115">
    <property type="protein sequence ID" value="CAB9527970.1"/>
    <property type="molecule type" value="Genomic_DNA"/>
</dbReference>
<dbReference type="AlphaFoldDB" id="A0A9N8EX44"/>
<accession>A0A9N8EX44</accession>
<feature type="region of interest" description="Disordered" evidence="1">
    <location>
        <begin position="287"/>
        <end position="326"/>
    </location>
</feature>
<protein>
    <recommendedName>
        <fullName evidence="4">Ubiquitin-like domain-containing protein</fullName>
    </recommendedName>
</protein>
<name>A0A9N8EX44_9STRA</name>
<dbReference type="Proteomes" id="UP001153069">
    <property type="component" value="Unassembled WGS sequence"/>
</dbReference>
<feature type="compositionally biased region" description="Low complexity" evidence="1">
    <location>
        <begin position="567"/>
        <end position="576"/>
    </location>
</feature>
<gene>
    <name evidence="2" type="ORF">SEMRO_2117_G315230.1</name>
</gene>
<feature type="region of interest" description="Disordered" evidence="1">
    <location>
        <begin position="420"/>
        <end position="841"/>
    </location>
</feature>
<feature type="compositionally biased region" description="Basic and acidic residues" evidence="1">
    <location>
        <begin position="420"/>
        <end position="459"/>
    </location>
</feature>
<proteinExistence type="predicted"/>
<dbReference type="CDD" id="cd01763">
    <property type="entry name" value="Ubl_SUMO_like"/>
    <property type="match status" value="1"/>
</dbReference>
<evidence type="ECO:0000256" key="1">
    <source>
        <dbReference type="SAM" id="MobiDB-lite"/>
    </source>
</evidence>
<comment type="caution">
    <text evidence="2">The sequence shown here is derived from an EMBL/GenBank/DDBJ whole genome shotgun (WGS) entry which is preliminary data.</text>
</comment>
<feature type="compositionally biased region" description="Basic and acidic residues" evidence="1">
    <location>
        <begin position="621"/>
        <end position="633"/>
    </location>
</feature>
<evidence type="ECO:0008006" key="4">
    <source>
        <dbReference type="Google" id="ProtNLM"/>
    </source>
</evidence>
<evidence type="ECO:0000313" key="3">
    <source>
        <dbReference type="Proteomes" id="UP001153069"/>
    </source>
</evidence>
<feature type="compositionally biased region" description="Basic and acidic residues" evidence="1">
    <location>
        <begin position="798"/>
        <end position="809"/>
    </location>
</feature>